<keyword evidence="3 6" id="KW-0238">DNA-binding</keyword>
<feature type="domain" description="HTH lysR-type" evidence="5">
    <location>
        <begin position="8"/>
        <end position="65"/>
    </location>
</feature>
<dbReference type="Pfam" id="PF03466">
    <property type="entry name" value="LysR_substrate"/>
    <property type="match status" value="1"/>
</dbReference>
<reference evidence="7" key="1">
    <citation type="submission" date="2015-08" db="EMBL/GenBank/DDBJ databases">
        <authorList>
            <person name="Varghese N."/>
        </authorList>
    </citation>
    <scope>NUCLEOTIDE SEQUENCE [LARGE SCALE GENOMIC DNA]</scope>
    <source>
        <strain evidence="7">DSM 18181</strain>
    </source>
</reference>
<dbReference type="InterPro" id="IPR000847">
    <property type="entry name" value="LysR_HTH_N"/>
</dbReference>
<dbReference type="Gene3D" id="3.40.190.10">
    <property type="entry name" value="Periplasmic binding protein-like II"/>
    <property type="match status" value="2"/>
</dbReference>
<gene>
    <name evidence="6" type="ORF">Ga0061069_10841</name>
</gene>
<accession>A0A0K6I6Y3</accession>
<organism evidence="6 7">
    <name type="scientific">Thiomonas bhubaneswarensis</name>
    <dbReference type="NCBI Taxonomy" id="339866"/>
    <lineage>
        <taxon>Bacteria</taxon>
        <taxon>Pseudomonadati</taxon>
        <taxon>Pseudomonadota</taxon>
        <taxon>Betaproteobacteria</taxon>
        <taxon>Burkholderiales</taxon>
        <taxon>Thiomonas</taxon>
    </lineage>
</organism>
<dbReference type="OrthoDB" id="8924032at2"/>
<evidence type="ECO:0000256" key="1">
    <source>
        <dbReference type="ARBA" id="ARBA00009437"/>
    </source>
</evidence>
<dbReference type="PROSITE" id="PS50931">
    <property type="entry name" value="HTH_LYSR"/>
    <property type="match status" value="1"/>
</dbReference>
<dbReference type="AlphaFoldDB" id="A0A0K6I6Y3"/>
<dbReference type="GO" id="GO:0003677">
    <property type="term" value="F:DNA binding"/>
    <property type="evidence" value="ECO:0007669"/>
    <property type="project" value="UniProtKB-KW"/>
</dbReference>
<dbReference type="InterPro" id="IPR036388">
    <property type="entry name" value="WH-like_DNA-bd_sf"/>
</dbReference>
<sequence>MNNALDSIDLHLIRILHTVLTESNVSRAAMRLGSTQPAVSAALRRLRAITGDELLVRSGNAMVPTAFGASLIEPSACILREAQRLLGGAAPFDAMHTTRLFRLAAADYMDPAFLPQLIATLKREAPQCGVDVLPLSATLDYRHALAAGDVDAVLGNWLEPPQDLHLAPLIEDDIVCLVAANHPALRRGLDLEQYLQAEHVAPSPLRAAGEGVIDQHLHHLGLQRNVTVHCAFFNLIPGLVARSLLVLTTGRRFCQRYVDAGMAVRILPCPVPFPPLTYYLLWHARVHLDAAHRWLRAHVREAATQTHG</sequence>
<dbReference type="InterPro" id="IPR050389">
    <property type="entry name" value="LysR-type_TF"/>
</dbReference>
<dbReference type="Pfam" id="PF00126">
    <property type="entry name" value="HTH_1"/>
    <property type="match status" value="1"/>
</dbReference>
<dbReference type="SUPFAM" id="SSF46785">
    <property type="entry name" value="Winged helix' DNA-binding domain"/>
    <property type="match status" value="1"/>
</dbReference>
<evidence type="ECO:0000256" key="2">
    <source>
        <dbReference type="ARBA" id="ARBA00023015"/>
    </source>
</evidence>
<name>A0A0K6I6Y3_9BURK</name>
<keyword evidence="4" id="KW-0804">Transcription</keyword>
<dbReference type="PANTHER" id="PTHR30118:SF15">
    <property type="entry name" value="TRANSCRIPTIONAL REGULATORY PROTEIN"/>
    <property type="match status" value="1"/>
</dbReference>
<evidence type="ECO:0000256" key="3">
    <source>
        <dbReference type="ARBA" id="ARBA00023125"/>
    </source>
</evidence>
<dbReference type="EMBL" id="CYHF01000008">
    <property type="protein sequence ID" value="CUA98813.1"/>
    <property type="molecule type" value="Genomic_DNA"/>
</dbReference>
<dbReference type="PRINTS" id="PR00039">
    <property type="entry name" value="HTHLYSR"/>
</dbReference>
<proteinExistence type="inferred from homology"/>
<keyword evidence="2" id="KW-0805">Transcription regulation</keyword>
<protein>
    <submittedName>
        <fullName evidence="6">DNA-binding transcriptional regulator, LysR family</fullName>
    </submittedName>
</protein>
<evidence type="ECO:0000313" key="7">
    <source>
        <dbReference type="Proteomes" id="UP000183649"/>
    </source>
</evidence>
<dbReference type="STRING" id="339866.GCA_001418255_02269"/>
<dbReference type="Gene3D" id="1.10.10.10">
    <property type="entry name" value="Winged helix-like DNA-binding domain superfamily/Winged helix DNA-binding domain"/>
    <property type="match status" value="1"/>
</dbReference>
<dbReference type="Proteomes" id="UP000183649">
    <property type="component" value="Unassembled WGS sequence"/>
</dbReference>
<evidence type="ECO:0000259" key="5">
    <source>
        <dbReference type="PROSITE" id="PS50931"/>
    </source>
</evidence>
<evidence type="ECO:0000256" key="4">
    <source>
        <dbReference type="ARBA" id="ARBA00023163"/>
    </source>
</evidence>
<evidence type="ECO:0000313" key="6">
    <source>
        <dbReference type="EMBL" id="CUA98813.1"/>
    </source>
</evidence>
<dbReference type="InterPro" id="IPR005119">
    <property type="entry name" value="LysR_subst-bd"/>
</dbReference>
<comment type="similarity">
    <text evidence="1">Belongs to the LysR transcriptional regulatory family.</text>
</comment>
<keyword evidence="7" id="KW-1185">Reference proteome</keyword>
<dbReference type="PANTHER" id="PTHR30118">
    <property type="entry name" value="HTH-TYPE TRANSCRIPTIONAL REGULATOR LEUO-RELATED"/>
    <property type="match status" value="1"/>
</dbReference>
<dbReference type="InterPro" id="IPR036390">
    <property type="entry name" value="WH_DNA-bd_sf"/>
</dbReference>
<dbReference type="SUPFAM" id="SSF53850">
    <property type="entry name" value="Periplasmic binding protein-like II"/>
    <property type="match status" value="1"/>
</dbReference>
<dbReference type="GO" id="GO:0003700">
    <property type="term" value="F:DNA-binding transcription factor activity"/>
    <property type="evidence" value="ECO:0007669"/>
    <property type="project" value="InterPro"/>
</dbReference>
<dbReference type="RefSeq" id="WP_055451133.1">
    <property type="nucleotide sequence ID" value="NZ_CYHF01000008.1"/>
</dbReference>